<gene>
    <name evidence="6" type="ORF">HCCG_00596</name>
</gene>
<dbReference type="EC" id="2.1.1.72" evidence="1"/>
<keyword evidence="7" id="KW-1185">Reference proteome</keyword>
<dbReference type="InterPro" id="IPR002052">
    <property type="entry name" value="DNA_methylase_N6_adenine_CS"/>
</dbReference>
<evidence type="ECO:0000256" key="1">
    <source>
        <dbReference type="ARBA" id="ARBA00011900"/>
    </source>
</evidence>
<evidence type="ECO:0000313" key="6">
    <source>
        <dbReference type="EMBL" id="EFR46050.1"/>
    </source>
</evidence>
<sequence>MIFISTPYKHTIQMQIIKQNIGINNIRKKYSLQITRRIMRFIGNKEKLAPIIYDFLQKLELIKTQKQSFFDVFSGSVSMGKFFRQKGFKVYSSDMLYFSYVLQKAYLEYKSPSFKKLLPLIEKQSSQNNAFFNTPYEKVLNFLNSLRGVQGFISTHYAPSPINARMYFTQENAQKIDAMRLQIEQWKNDNHINESEYFILLATLLESVSLFANVAGVYAAFCKSWDKRALKPFSLKPIVFLQGISGKCFCGDSVKLLQSFKESIDILYLDPPYNQRQYAPNYHLLETLARYDNPSIKGVAGMREWGKQKSLFCNTKTALIQLEKIVKLPCYKTLALSYNSDGIMQKDSIFKLLESFGKVSFYEIPYRRFKSNAKVRKNDVFEYLWVLEKF</sequence>
<proteinExistence type="predicted"/>
<keyword evidence="4" id="KW-0949">S-adenosyl-L-methionine</keyword>
<dbReference type="Proteomes" id="UP000005755">
    <property type="component" value="Unassembled WGS sequence"/>
</dbReference>
<name>A0ABN0B906_9HELI</name>
<accession>A0ABN0B906</accession>
<organism evidence="6 7">
    <name type="scientific">Helicobacter cinaedi CCUG 18818 = ATCC BAA-847</name>
    <dbReference type="NCBI Taxonomy" id="537971"/>
    <lineage>
        <taxon>Bacteria</taxon>
        <taxon>Pseudomonadati</taxon>
        <taxon>Campylobacterota</taxon>
        <taxon>Epsilonproteobacteria</taxon>
        <taxon>Campylobacterales</taxon>
        <taxon>Helicobacteraceae</taxon>
        <taxon>Helicobacter</taxon>
    </lineage>
</organism>
<evidence type="ECO:0000256" key="2">
    <source>
        <dbReference type="ARBA" id="ARBA00022603"/>
    </source>
</evidence>
<evidence type="ECO:0000256" key="3">
    <source>
        <dbReference type="ARBA" id="ARBA00022679"/>
    </source>
</evidence>
<dbReference type="EMBL" id="DS990391">
    <property type="protein sequence ID" value="EFR46050.1"/>
    <property type="molecule type" value="Genomic_DNA"/>
</dbReference>
<comment type="catalytic activity">
    <reaction evidence="5">
        <text>a 2'-deoxyadenosine in DNA + S-adenosyl-L-methionine = an N(6)-methyl-2'-deoxyadenosine in DNA + S-adenosyl-L-homocysteine + H(+)</text>
        <dbReference type="Rhea" id="RHEA:15197"/>
        <dbReference type="Rhea" id="RHEA-COMP:12418"/>
        <dbReference type="Rhea" id="RHEA-COMP:12419"/>
        <dbReference type="ChEBI" id="CHEBI:15378"/>
        <dbReference type="ChEBI" id="CHEBI:57856"/>
        <dbReference type="ChEBI" id="CHEBI:59789"/>
        <dbReference type="ChEBI" id="CHEBI:90615"/>
        <dbReference type="ChEBI" id="CHEBI:90616"/>
        <dbReference type="EC" id="2.1.1.72"/>
    </reaction>
</comment>
<dbReference type="InterPro" id="IPR012327">
    <property type="entry name" value="MeTrfase_D12"/>
</dbReference>
<protein>
    <recommendedName>
        <fullName evidence="1">site-specific DNA-methyltransferase (adenine-specific)</fullName>
        <ecNumber evidence="1">2.1.1.72</ecNumber>
    </recommendedName>
</protein>
<keyword evidence="3" id="KW-0808">Transferase</keyword>
<evidence type="ECO:0000256" key="4">
    <source>
        <dbReference type="ARBA" id="ARBA00022691"/>
    </source>
</evidence>
<evidence type="ECO:0000313" key="7">
    <source>
        <dbReference type="Proteomes" id="UP000005755"/>
    </source>
</evidence>
<dbReference type="PROSITE" id="PS00092">
    <property type="entry name" value="N6_MTASE"/>
    <property type="match status" value="1"/>
</dbReference>
<dbReference type="Pfam" id="PF02086">
    <property type="entry name" value="MethyltransfD12"/>
    <property type="match status" value="1"/>
</dbReference>
<evidence type="ECO:0000256" key="5">
    <source>
        <dbReference type="ARBA" id="ARBA00047942"/>
    </source>
</evidence>
<dbReference type="GO" id="GO:0032259">
    <property type="term" value="P:methylation"/>
    <property type="evidence" value="ECO:0007669"/>
    <property type="project" value="UniProtKB-KW"/>
</dbReference>
<dbReference type="SUPFAM" id="SSF53335">
    <property type="entry name" value="S-adenosyl-L-methionine-dependent methyltransferases"/>
    <property type="match status" value="1"/>
</dbReference>
<dbReference type="GO" id="GO:0008168">
    <property type="term" value="F:methyltransferase activity"/>
    <property type="evidence" value="ECO:0007669"/>
    <property type="project" value="UniProtKB-KW"/>
</dbReference>
<keyword evidence="2 6" id="KW-0489">Methyltransferase</keyword>
<reference evidence="7" key="1">
    <citation type="journal article" date="2014" name="Genome Announc.">
        <title>Draft genome sequences of six enterohepatic helicobacter species isolated from humans and one from rhesus macaques.</title>
        <authorList>
            <person name="Shen Z."/>
            <person name="Sheh A."/>
            <person name="Young S.K."/>
            <person name="Abouelliel A."/>
            <person name="Ward D.V."/>
            <person name="Earl A.M."/>
            <person name="Fox J.G."/>
        </authorList>
    </citation>
    <scope>NUCLEOTIDE SEQUENCE [LARGE SCALE GENOMIC DNA]</scope>
    <source>
        <strain evidence="7">CCUG 18818</strain>
    </source>
</reference>
<dbReference type="InterPro" id="IPR029063">
    <property type="entry name" value="SAM-dependent_MTases_sf"/>
</dbReference>
<dbReference type="PRINTS" id="PR00505">
    <property type="entry name" value="D12N6MTFRASE"/>
</dbReference>